<feature type="compositionally biased region" description="Basic and acidic residues" evidence="1">
    <location>
        <begin position="1710"/>
        <end position="1725"/>
    </location>
</feature>
<protein>
    <submittedName>
        <fullName evidence="2">Uncharacterized protein</fullName>
    </submittedName>
</protein>
<evidence type="ECO:0000313" key="3">
    <source>
        <dbReference type="Proteomes" id="UP000699462"/>
    </source>
</evidence>
<dbReference type="EMBL" id="JTDF01000502">
    <property type="protein sequence ID" value="KAF8571469.1"/>
    <property type="molecule type" value="Genomic_DNA"/>
</dbReference>
<evidence type="ECO:0000313" key="2">
    <source>
        <dbReference type="EMBL" id="KAF8571469.1"/>
    </source>
</evidence>
<feature type="compositionally biased region" description="Polar residues" evidence="1">
    <location>
        <begin position="1264"/>
        <end position="1298"/>
    </location>
</feature>
<feature type="region of interest" description="Disordered" evidence="1">
    <location>
        <begin position="1372"/>
        <end position="1414"/>
    </location>
</feature>
<feature type="compositionally biased region" description="Polar residues" evidence="1">
    <location>
        <begin position="1728"/>
        <end position="1743"/>
    </location>
</feature>
<sequence length="2136" mass="233976">MNSVISSYLRGAPSLLGVSEAVKNLTRILENSHTGRLSPSLLEAFLLGDCSILRFMANNVNCDSQGVITLLNRFRERGFLSSGSLSLEQLHKSLSLIFIGMKTHMTSDFWKPTVDFLTSSDIIWEIIKSEDLLNNICNPLLSLYALNNSMGEAIRSHAQQLYCKLLNASVSQFTEEPSIKILRSAVLLINFGFVLVKLAPAELTLLLDKVMNALHVITSGSPERKQQLDRLRNGNGRLNLMDVVKFSPTKLLSLFASMLPRVPCQILSIMKSLIVLLPELTMEEQTFQLILKILMEGIRLPVFATHVSVCDGDEKENVQNMQPAIFALRVLVKLVDMWHCFEVPSEHRAGMMYQLFDLLRVFPCSLEHAEVRLLAWWHFICRLPRELLNDGFRRFVSPFLANLIGRYLSISAPMGDPELHRYKLSEGNAYGGNRKALELTQHVFACFFQSASMTLKRLDYAPTLQLDQSVLSHNSYQLLVALVHWLRLLSGHSACLPVRSEYTAIATNYLPTMSVDRIWIECVRCVLGASCVAPPSFGEEQTPCNLRSPSVGNKTIQSASGMILQHVSSCTCHLVTPTSFTGRCASEQSSDLPVASPSPSQCLAILEALTELTLNHPVPHEDKMEILFDLLIKLAELGGSWMRRDQKLSSTPNGCWSDILDRWANLIILLMNSNSLLNVKPRPTKPLRVGESFLHLIHQFLSALLPDCVHLAVSHSFAEYSSQDSSLSVFLGQTPVILYCPQILRVWAEVADRLTDFIVSEHCICEGDSVVAPDLTAVEAAILAPFWLAGRTPPSSSDGRLGSSKTSTDSYLSNKDEVALAKRMASLFTAFHQEACLLTTLASNAWIDELGLKLVTLISAIIPEPSQCLNFNLLGRLLRCFAQNAERVHESVDSKASFNPFAWKPTQDRPFGQLTGLLLSLKLCLLHSPWLNPPSQSPSSPKHIHSPCGRHAELQSRVITSPPAIPSIYIQRTAEDESSSSASQLTLAERLAATSYKISCGLIDAIEAVGILIRNHVRTPELLQVLVETLSPALSRLATCCARAEMAVQAAGTELDEPLLITQRRQQAKTALEELFINIWRALGCFPVVLDRDDLSSSSTAIRSLSVSSSTASGYKAFPLAPHQCMALLHSALTLSRPTSQSPVQHTRPFILWLAGFWNGLVDTYQVEKSSRSRDWEAVQKSLIEHEGTVRTLVRSVPIEASCTPGTPRAARKTRGKAILRLVDGEEYDSSNKRSLGEKSSSKQQPTSDGTSARGRPKRGRLSLNKSSLARQQTTPVKCNLSPLQPNNLTRSAPSNLCASRRGRGRRSMLATHSPLNSASGILAAHLGIQPGVNVVESLRDRWSPVSGSPGPLPGRPLIKRRLFMGQADEFGDVDRSCKPPGLKIGRPATARKRSVSESDPASGGPRLIVDDDGVLRPPLPIDFEESAQFTFIPPVPDNSRKRRRTLTAHQKEHFKEQKEDYLPTTYTELDLSQQSSGCDSQSQSQSRISAASWDQFRTCVPNASTLGTAVDMDVSSGVHTTDSEAVTEITGPIESDVVDLSASPQKTVRPVVEASDLLPTDANGMQKPKVLISPMQVEINQTCEQPQPSVPDTSVHLDLVSSDKQPTLGTASNNETKDSIDRELPILESNSALNPHESPRLTRIENTSTSPTVAHLLKSACPTTPPSLTVPMPAPVNRCSPLIRSATSRAQRMLVLGLQKAAEQNARQKRLEPSSEPTTPDRKHSPTAVSPSVGQSLVTDSPSGIMRNFSSRKKVHRVSFAEMPVVYTFGFSESPPSATDLPTSLKSHESVQLVVPTPNSTLITQTSDSVSTDLEIVNANTDEVSVDTQESATSSSAVASCCPVDLDDSHSSCPPDPPHESKSPLLPTVSNECSDPIPFTHRSRKSTSPQRRLIVPKAVVSSPSTVLTSLVKPISNATSMVRLPERRRLFVSESFEGNDALEVVSETEPDEIEIDSTRSATVIVLDSEPVEITDTQPSQDNTPPDPTLKAPTILSTEEDSECMLIESSQGTQETSELQSANLSSEVRVESFQLDDAPVFALHKSALPLSSSDRPLFIPQISDSEELVTQVSVTEGSETQCDPNSDSCISEGLMNDVESFIRCSLSQIASRLSSLSPTRHQSVLMEVLSTFKPIMH</sequence>
<dbReference type="OrthoDB" id="6259343at2759"/>
<evidence type="ECO:0000256" key="1">
    <source>
        <dbReference type="SAM" id="MobiDB-lite"/>
    </source>
</evidence>
<feature type="region of interest" description="Disordered" evidence="1">
    <location>
        <begin position="1702"/>
        <end position="1746"/>
    </location>
</feature>
<organism evidence="2 3">
    <name type="scientific">Paragonimus westermani</name>
    <dbReference type="NCBI Taxonomy" id="34504"/>
    <lineage>
        <taxon>Eukaryota</taxon>
        <taxon>Metazoa</taxon>
        <taxon>Spiralia</taxon>
        <taxon>Lophotrochozoa</taxon>
        <taxon>Platyhelminthes</taxon>
        <taxon>Trematoda</taxon>
        <taxon>Digenea</taxon>
        <taxon>Plagiorchiida</taxon>
        <taxon>Troglotremata</taxon>
        <taxon>Troglotrematidae</taxon>
        <taxon>Paragonimus</taxon>
    </lineage>
</organism>
<accession>A0A8T0DU93</accession>
<feature type="compositionally biased region" description="Polar residues" evidence="1">
    <location>
        <begin position="1603"/>
        <end position="1615"/>
    </location>
</feature>
<gene>
    <name evidence="2" type="ORF">P879_02293</name>
</gene>
<dbReference type="Proteomes" id="UP000699462">
    <property type="component" value="Unassembled WGS sequence"/>
</dbReference>
<reference evidence="2 3" key="1">
    <citation type="submission" date="2019-07" db="EMBL/GenBank/DDBJ databases">
        <title>Annotation for the trematode Paragonimus westermani.</title>
        <authorList>
            <person name="Choi Y.-J."/>
        </authorList>
    </citation>
    <scope>NUCLEOTIDE SEQUENCE [LARGE SCALE GENOMIC DNA]</scope>
    <source>
        <strain evidence="2">180907_Pwestermani</strain>
    </source>
</reference>
<feature type="region of interest" description="Disordered" evidence="1">
    <location>
        <begin position="1432"/>
        <end position="1458"/>
    </location>
</feature>
<name>A0A8T0DU93_9TREM</name>
<comment type="caution">
    <text evidence="2">The sequence shown here is derived from an EMBL/GenBank/DDBJ whole genome shotgun (WGS) entry which is preliminary data.</text>
</comment>
<feature type="region of interest" description="Disordered" evidence="1">
    <location>
        <begin position="1222"/>
        <end position="1302"/>
    </location>
</feature>
<feature type="compositionally biased region" description="Basic and acidic residues" evidence="1">
    <location>
        <begin position="1230"/>
        <end position="1241"/>
    </location>
</feature>
<keyword evidence="3" id="KW-1185">Reference proteome</keyword>
<feature type="region of interest" description="Disordered" evidence="1">
    <location>
        <begin position="1602"/>
        <end position="1622"/>
    </location>
</feature>
<feature type="region of interest" description="Disordered" evidence="1">
    <location>
        <begin position="1847"/>
        <end position="1891"/>
    </location>
</feature>
<feature type="compositionally biased region" description="Polar residues" evidence="1">
    <location>
        <begin position="1242"/>
        <end position="1251"/>
    </location>
</feature>
<proteinExistence type="predicted"/>